<dbReference type="Proteomes" id="UP001597461">
    <property type="component" value="Unassembled WGS sequence"/>
</dbReference>
<sequence length="297" mass="31615">MKITLTGSLGNITKPLAETLLAKGHEVKIISSNPGRAEAIKALGAIPLIGNVADITFLTAAFTGADAIYTMVPPDFSAPRFKAYISEIGKNYAVAIQQSGIKKVVNLSSIGADLPDGTGPIAGLHQVENTFAQLDGVAIKHLRAGYFFINFLANIDMVKHANILGSNFGADAKLVLVHPRHIAKVAAETLEGEFSGKSVLYVANDDQSTAADVAKTLGAAVGKPELPWIEFSDEEAFNGMTGAGLPEEIAKNYVEMGDAIRSNRLFTDYYKNRTVLGNITLQDFAAEFAAVYNSKIP</sequence>
<feature type="domain" description="NAD(P)-binding" evidence="1">
    <location>
        <begin position="7"/>
        <end position="113"/>
    </location>
</feature>
<keyword evidence="3" id="KW-1185">Reference proteome</keyword>
<name>A0ABW5MN90_9SPHI</name>
<organism evidence="2 3">
    <name type="scientific">Pedobacter vanadiisoli</name>
    <dbReference type="NCBI Taxonomy" id="1761975"/>
    <lineage>
        <taxon>Bacteria</taxon>
        <taxon>Pseudomonadati</taxon>
        <taxon>Bacteroidota</taxon>
        <taxon>Sphingobacteriia</taxon>
        <taxon>Sphingobacteriales</taxon>
        <taxon>Sphingobacteriaceae</taxon>
        <taxon>Pedobacter</taxon>
    </lineage>
</organism>
<accession>A0ABW5MN90</accession>
<dbReference type="SUPFAM" id="SSF51735">
    <property type="entry name" value="NAD(P)-binding Rossmann-fold domains"/>
    <property type="match status" value="1"/>
</dbReference>
<reference evidence="3" key="1">
    <citation type="journal article" date="2019" name="Int. J. Syst. Evol. Microbiol.">
        <title>The Global Catalogue of Microorganisms (GCM) 10K type strain sequencing project: providing services to taxonomists for standard genome sequencing and annotation.</title>
        <authorList>
            <consortium name="The Broad Institute Genomics Platform"/>
            <consortium name="The Broad Institute Genome Sequencing Center for Infectious Disease"/>
            <person name="Wu L."/>
            <person name="Ma J."/>
        </authorList>
    </citation>
    <scope>NUCLEOTIDE SEQUENCE [LARGE SCALE GENOMIC DNA]</scope>
    <source>
        <strain evidence="3">KCTC 42866</strain>
    </source>
</reference>
<dbReference type="EMBL" id="JBHULL010000012">
    <property type="protein sequence ID" value="MFD2583860.1"/>
    <property type="molecule type" value="Genomic_DNA"/>
</dbReference>
<protein>
    <submittedName>
        <fullName evidence="2">NAD(P)H-binding protein</fullName>
    </submittedName>
</protein>
<gene>
    <name evidence="2" type="ORF">ACFSR6_15275</name>
</gene>
<proteinExistence type="predicted"/>
<dbReference type="InterPro" id="IPR051604">
    <property type="entry name" value="Ergot_Alk_Oxidoreductase"/>
</dbReference>
<dbReference type="PANTHER" id="PTHR43162:SF1">
    <property type="entry name" value="PRESTALK A DIFFERENTIATION PROTEIN A"/>
    <property type="match status" value="1"/>
</dbReference>
<evidence type="ECO:0000259" key="1">
    <source>
        <dbReference type="Pfam" id="PF13460"/>
    </source>
</evidence>
<evidence type="ECO:0000313" key="2">
    <source>
        <dbReference type="EMBL" id="MFD2583860.1"/>
    </source>
</evidence>
<dbReference type="InterPro" id="IPR036291">
    <property type="entry name" value="NAD(P)-bd_dom_sf"/>
</dbReference>
<dbReference type="Gene3D" id="3.40.50.720">
    <property type="entry name" value="NAD(P)-binding Rossmann-like Domain"/>
    <property type="match status" value="1"/>
</dbReference>
<dbReference type="InterPro" id="IPR016040">
    <property type="entry name" value="NAD(P)-bd_dom"/>
</dbReference>
<evidence type="ECO:0000313" key="3">
    <source>
        <dbReference type="Proteomes" id="UP001597461"/>
    </source>
</evidence>
<dbReference type="PANTHER" id="PTHR43162">
    <property type="match status" value="1"/>
</dbReference>
<dbReference type="Gene3D" id="3.90.25.10">
    <property type="entry name" value="UDP-galactose 4-epimerase, domain 1"/>
    <property type="match status" value="1"/>
</dbReference>
<dbReference type="RefSeq" id="WP_379080346.1">
    <property type="nucleotide sequence ID" value="NZ_JBHULL010000012.1"/>
</dbReference>
<comment type="caution">
    <text evidence="2">The sequence shown here is derived from an EMBL/GenBank/DDBJ whole genome shotgun (WGS) entry which is preliminary data.</text>
</comment>
<dbReference type="Pfam" id="PF13460">
    <property type="entry name" value="NAD_binding_10"/>
    <property type="match status" value="1"/>
</dbReference>